<accession>A0AAU8A7I6</accession>
<dbReference type="InterPro" id="IPR021352">
    <property type="entry name" value="DUF2971"/>
</dbReference>
<name>A0AAU8A7I6_9FIRM</name>
<gene>
    <name evidence="1" type="ORF">PUP29_11120</name>
</gene>
<protein>
    <submittedName>
        <fullName evidence="1">DUF2971 domain-containing protein</fullName>
    </submittedName>
</protein>
<reference evidence="1" key="1">
    <citation type="submission" date="2023-02" db="EMBL/GenBank/DDBJ databases">
        <title>Gut commensal Christensenella minuta modulates host metabolism via a new class of secondary bile acids.</title>
        <authorList>
            <person name="Liu C."/>
        </authorList>
    </citation>
    <scope>NUCLEOTIDE SEQUENCE</scope>
    <source>
        <strain evidence="1">CA70</strain>
    </source>
</reference>
<proteinExistence type="predicted"/>
<dbReference type="AlphaFoldDB" id="A0AAU8A7I6"/>
<organism evidence="1">
    <name type="scientific">Christensenella massiliensis</name>
    <dbReference type="NCBI Taxonomy" id="1805714"/>
    <lineage>
        <taxon>Bacteria</taxon>
        <taxon>Bacillati</taxon>
        <taxon>Bacillota</taxon>
        <taxon>Clostridia</taxon>
        <taxon>Christensenellales</taxon>
        <taxon>Christensenellaceae</taxon>
        <taxon>Christensenella</taxon>
    </lineage>
</organism>
<sequence>MNSIEKEIWVREQLIDCFENPSLTPQFLLQKREKLKGKIYKYCPILDDVIDKNGKVQHQQQYAIENIENSILYMSKIKNFNDPFDSYVSFSMEAAIGKIVAKSLSNQSFNSSVVEESIPLLVEGILNDGFTEDEQSPNLSYLLEIMEDIPELLKWGDLTEEQRTAGMVKMMGKIFQDGISGKAEINDLATACSNNPASIISEMLRGIISYPQLFGVQAESLGLEQMKEATKGLKAQMSSLRPEISEAIKKMRDTINNTFYVACFSTSFDNALMWAHYANKHKGFCVEYDLERAKIDDDLLINLFPVIYTKKRAMVPDSLFNYSDMENIKVSTDNITTVDLILSLLQKSDIWQYEDEWRLILYDEIKKLKDSKFSVDCISKIVLGCNIEPYYENQLVELCQEKKLQLSKMQLAETEYKLIENPILE</sequence>
<dbReference type="RefSeq" id="WP_353423351.1">
    <property type="nucleotide sequence ID" value="NZ_CP117826.1"/>
</dbReference>
<dbReference type="Pfam" id="PF11185">
    <property type="entry name" value="DUF2971"/>
    <property type="match status" value="1"/>
</dbReference>
<evidence type="ECO:0000313" key="1">
    <source>
        <dbReference type="EMBL" id="XCC62067.1"/>
    </source>
</evidence>
<dbReference type="EMBL" id="CP117826">
    <property type="protein sequence ID" value="XCC62067.1"/>
    <property type="molecule type" value="Genomic_DNA"/>
</dbReference>